<dbReference type="PROSITE" id="PS50102">
    <property type="entry name" value="RRM"/>
    <property type="match status" value="2"/>
</dbReference>
<dbReference type="GO" id="GO:0010468">
    <property type="term" value="P:regulation of gene expression"/>
    <property type="evidence" value="ECO:0007669"/>
    <property type="project" value="TreeGrafter"/>
</dbReference>
<feature type="coiled-coil region" evidence="4">
    <location>
        <begin position="232"/>
        <end position="273"/>
    </location>
</feature>
<evidence type="ECO:0000256" key="4">
    <source>
        <dbReference type="SAM" id="Coils"/>
    </source>
</evidence>
<proteinExistence type="predicted"/>
<dbReference type="Proteomes" id="UP000025227">
    <property type="component" value="Unplaced"/>
</dbReference>
<dbReference type="GO" id="GO:0003723">
    <property type="term" value="F:RNA binding"/>
    <property type="evidence" value="ECO:0007669"/>
    <property type="project" value="UniProtKB-UniRule"/>
</dbReference>
<keyword evidence="3" id="KW-0694">RNA-binding</keyword>
<dbReference type="SUPFAM" id="SSF54928">
    <property type="entry name" value="RNA-binding domain, RBD"/>
    <property type="match status" value="2"/>
</dbReference>
<dbReference type="WBParaSite" id="HCON_00077130-00001">
    <property type="protein sequence ID" value="HCON_00077130-00001"/>
    <property type="gene ID" value="HCON_00077130"/>
</dbReference>
<dbReference type="InterPro" id="IPR012677">
    <property type="entry name" value="Nucleotide-bd_a/b_plait_sf"/>
</dbReference>
<accession>A0A7I5E903</accession>
<organism evidence="7 8">
    <name type="scientific">Haemonchus contortus</name>
    <name type="common">Barber pole worm</name>
    <dbReference type="NCBI Taxonomy" id="6289"/>
    <lineage>
        <taxon>Eukaryota</taxon>
        <taxon>Metazoa</taxon>
        <taxon>Ecdysozoa</taxon>
        <taxon>Nematoda</taxon>
        <taxon>Chromadorea</taxon>
        <taxon>Rhabditida</taxon>
        <taxon>Rhabditina</taxon>
        <taxon>Rhabditomorpha</taxon>
        <taxon>Strongyloidea</taxon>
        <taxon>Trichostrongylidae</taxon>
        <taxon>Haemonchus</taxon>
    </lineage>
</organism>
<keyword evidence="7" id="KW-1185">Reference proteome</keyword>
<evidence type="ECO:0000256" key="2">
    <source>
        <dbReference type="ARBA" id="ARBA00023242"/>
    </source>
</evidence>
<feature type="compositionally biased region" description="Polar residues" evidence="5">
    <location>
        <begin position="289"/>
        <end position="305"/>
    </location>
</feature>
<keyword evidence="4" id="KW-0175">Coiled coil</keyword>
<dbReference type="CDD" id="cd00590">
    <property type="entry name" value="RRM_SF"/>
    <property type="match status" value="1"/>
</dbReference>
<feature type="region of interest" description="Disordered" evidence="5">
    <location>
        <begin position="289"/>
        <end position="309"/>
    </location>
</feature>
<evidence type="ECO:0000256" key="5">
    <source>
        <dbReference type="SAM" id="MobiDB-lite"/>
    </source>
</evidence>
<dbReference type="Gene3D" id="3.30.70.330">
    <property type="match status" value="2"/>
</dbReference>
<dbReference type="PANTHER" id="PTHR48033">
    <property type="entry name" value="RNA-BINDING (RRM/RBD/RNP MOTIFS) FAMILY PROTEIN"/>
    <property type="match status" value="1"/>
</dbReference>
<evidence type="ECO:0000259" key="6">
    <source>
        <dbReference type="PROSITE" id="PS50102"/>
    </source>
</evidence>
<dbReference type="AlphaFoldDB" id="A0A7I5E903"/>
<dbReference type="GO" id="GO:0000785">
    <property type="term" value="C:chromatin"/>
    <property type="evidence" value="ECO:0007669"/>
    <property type="project" value="TreeGrafter"/>
</dbReference>
<dbReference type="Pfam" id="PF00076">
    <property type="entry name" value="RRM_1"/>
    <property type="match status" value="2"/>
</dbReference>
<dbReference type="OrthoDB" id="5775724at2759"/>
<name>A0A7I5E903_HAECO</name>
<feature type="domain" description="RRM" evidence="6">
    <location>
        <begin position="94"/>
        <end position="170"/>
    </location>
</feature>
<dbReference type="InterPro" id="IPR035979">
    <property type="entry name" value="RBD_domain_sf"/>
</dbReference>
<dbReference type="GO" id="GO:0005654">
    <property type="term" value="C:nucleoplasm"/>
    <property type="evidence" value="ECO:0007669"/>
    <property type="project" value="TreeGrafter"/>
</dbReference>
<keyword evidence="2" id="KW-0539">Nucleus</keyword>
<evidence type="ECO:0000313" key="8">
    <source>
        <dbReference type="WBParaSite" id="HCON_00077130-00001"/>
    </source>
</evidence>
<dbReference type="InterPro" id="IPR000504">
    <property type="entry name" value="RRM_dom"/>
</dbReference>
<protein>
    <submittedName>
        <fullName evidence="8">RRM domain-containing protein</fullName>
    </submittedName>
</protein>
<dbReference type="SMART" id="SM00360">
    <property type="entry name" value="RRM"/>
    <property type="match status" value="2"/>
</dbReference>
<comment type="subcellular location">
    <subcellularLocation>
        <location evidence="1">Nucleus</location>
    </subcellularLocation>
</comment>
<dbReference type="PANTHER" id="PTHR48033:SF10">
    <property type="entry name" value="RNA-BINDING PROTEIN SQUID"/>
    <property type="match status" value="1"/>
</dbReference>
<evidence type="ECO:0000256" key="3">
    <source>
        <dbReference type="PROSITE-ProRule" id="PRU00176"/>
    </source>
</evidence>
<dbReference type="OMA" id="HCINGRS"/>
<sequence>MPGRRLFVTGIANTVPEEAIRTYFSQFGPLSEFTLPVERETGLNRGYAYIAFSNETSTAECLEVPTHKIRNREIKVTRLSDEDSLTKMEALRSRRLFVSFLGVESVTEDSLRQAFSSYGPVSSVHFARDEEGKLLYYAIITFGNEEAVESCLKLNHCINGRSIVVRKAVTKEQFKLAEQSERERAHLEEHQKHGYAGYNRVRTILVPQQPQLPSMVSAYPNRSYPSQIDLQSEQYRREYEQYLLQMQEYQKQLAEYHEKLNKYHGELQQYQYKTALDQAAFHNAYNYNTNTSRDSSGSIGTNTGAESDVSDRMRNYGYVSQ</sequence>
<evidence type="ECO:0000313" key="7">
    <source>
        <dbReference type="Proteomes" id="UP000025227"/>
    </source>
</evidence>
<reference evidence="8" key="1">
    <citation type="submission" date="2020-12" db="UniProtKB">
        <authorList>
            <consortium name="WormBaseParasite"/>
        </authorList>
    </citation>
    <scope>IDENTIFICATION</scope>
    <source>
        <strain evidence="8">MHco3</strain>
    </source>
</reference>
<feature type="domain" description="RRM" evidence="6">
    <location>
        <begin position="4"/>
        <end position="81"/>
    </location>
</feature>
<evidence type="ECO:0000256" key="1">
    <source>
        <dbReference type="ARBA" id="ARBA00004123"/>
    </source>
</evidence>